<evidence type="ECO:0000256" key="1">
    <source>
        <dbReference type="ARBA" id="ARBA00004651"/>
    </source>
</evidence>
<accession>A0ABX5X5G3</accession>
<feature type="transmembrane region" description="Helical" evidence="7">
    <location>
        <begin position="304"/>
        <end position="322"/>
    </location>
</feature>
<evidence type="ECO:0000259" key="9">
    <source>
        <dbReference type="PROSITE" id="PS50929"/>
    </source>
</evidence>
<feature type="transmembrane region" description="Helical" evidence="7">
    <location>
        <begin position="402"/>
        <end position="425"/>
    </location>
</feature>
<evidence type="ECO:0000256" key="3">
    <source>
        <dbReference type="ARBA" id="ARBA00022741"/>
    </source>
</evidence>
<evidence type="ECO:0000256" key="5">
    <source>
        <dbReference type="ARBA" id="ARBA00022989"/>
    </source>
</evidence>
<dbReference type="Gene3D" id="3.40.50.300">
    <property type="entry name" value="P-loop containing nucleotide triphosphate hydrolases"/>
    <property type="match status" value="1"/>
</dbReference>
<dbReference type="PROSITE" id="PS50929">
    <property type="entry name" value="ABC_TM1F"/>
    <property type="match status" value="1"/>
</dbReference>
<dbReference type="InterPro" id="IPR005074">
    <property type="entry name" value="Peptidase_C39"/>
</dbReference>
<reference evidence="11 12" key="1">
    <citation type="submission" date="2019-07" db="EMBL/GenBank/DDBJ databases">
        <title>Shewanella sp. YLB-06 whole genomic sequence.</title>
        <authorList>
            <person name="Yu L."/>
        </authorList>
    </citation>
    <scope>NUCLEOTIDE SEQUENCE [LARGE SCALE GENOMIC DNA]</scope>
    <source>
        <strain evidence="11 12">YLB-06</strain>
    </source>
</reference>
<evidence type="ECO:0000313" key="12">
    <source>
        <dbReference type="Proteomes" id="UP000315947"/>
    </source>
</evidence>
<evidence type="ECO:0000256" key="7">
    <source>
        <dbReference type="SAM" id="Phobius"/>
    </source>
</evidence>
<dbReference type="PANTHER" id="PTHR24221:SF606">
    <property type="entry name" value="COLICIN V SECRETION-PROCESSING ATP-BINDING PROTEIN"/>
    <property type="match status" value="1"/>
</dbReference>
<dbReference type="Proteomes" id="UP000315947">
    <property type="component" value="Chromosome"/>
</dbReference>
<dbReference type="SUPFAM" id="SSF52540">
    <property type="entry name" value="P-loop containing nucleoside triphosphate hydrolases"/>
    <property type="match status" value="1"/>
</dbReference>
<evidence type="ECO:0000259" key="8">
    <source>
        <dbReference type="PROSITE" id="PS50893"/>
    </source>
</evidence>
<evidence type="ECO:0000256" key="4">
    <source>
        <dbReference type="ARBA" id="ARBA00022840"/>
    </source>
</evidence>
<dbReference type="InterPro" id="IPR003439">
    <property type="entry name" value="ABC_transporter-like_ATP-bd"/>
</dbReference>
<keyword evidence="12" id="KW-1185">Reference proteome</keyword>
<dbReference type="InterPro" id="IPR003593">
    <property type="entry name" value="AAA+_ATPase"/>
</dbReference>
<feature type="transmembrane region" description="Helical" evidence="7">
    <location>
        <begin position="275"/>
        <end position="298"/>
    </location>
</feature>
<dbReference type="Pfam" id="PF00664">
    <property type="entry name" value="ABC_membrane"/>
    <property type="match status" value="1"/>
</dbReference>
<dbReference type="InterPro" id="IPR036640">
    <property type="entry name" value="ABC1_TM_sf"/>
</dbReference>
<keyword evidence="6 7" id="KW-0472">Membrane</keyword>
<feature type="transmembrane region" description="Helical" evidence="7">
    <location>
        <begin position="159"/>
        <end position="181"/>
    </location>
</feature>
<dbReference type="Gene3D" id="3.90.70.10">
    <property type="entry name" value="Cysteine proteinases"/>
    <property type="match status" value="1"/>
</dbReference>
<dbReference type="SUPFAM" id="SSF90123">
    <property type="entry name" value="ABC transporter transmembrane region"/>
    <property type="match status" value="1"/>
</dbReference>
<dbReference type="EMBL" id="CP041614">
    <property type="protein sequence ID" value="QDO86595.1"/>
    <property type="molecule type" value="Genomic_DNA"/>
</dbReference>
<gene>
    <name evidence="11" type="ORF">FM037_07380</name>
</gene>
<protein>
    <submittedName>
        <fullName evidence="11">Peptidase domain-containing ABC transporter</fullName>
    </submittedName>
</protein>
<keyword evidence="4" id="KW-0067">ATP-binding</keyword>
<evidence type="ECO:0000256" key="2">
    <source>
        <dbReference type="ARBA" id="ARBA00022692"/>
    </source>
</evidence>
<dbReference type="Pfam" id="PF03412">
    <property type="entry name" value="Peptidase_C39"/>
    <property type="match status" value="1"/>
</dbReference>
<dbReference type="InterPro" id="IPR039421">
    <property type="entry name" value="Type_1_exporter"/>
</dbReference>
<evidence type="ECO:0000259" key="10">
    <source>
        <dbReference type="PROSITE" id="PS50990"/>
    </source>
</evidence>
<dbReference type="Gene3D" id="1.20.1560.10">
    <property type="entry name" value="ABC transporter type 1, transmembrane domain"/>
    <property type="match status" value="1"/>
</dbReference>
<dbReference type="PANTHER" id="PTHR24221">
    <property type="entry name" value="ATP-BINDING CASSETTE SUB-FAMILY B"/>
    <property type="match status" value="1"/>
</dbReference>
<keyword evidence="3" id="KW-0547">Nucleotide-binding</keyword>
<evidence type="ECO:0000256" key="6">
    <source>
        <dbReference type="ARBA" id="ARBA00023136"/>
    </source>
</evidence>
<proteinExistence type="predicted"/>
<dbReference type="Pfam" id="PF00005">
    <property type="entry name" value="ABC_tran"/>
    <property type="match status" value="1"/>
</dbReference>
<feature type="domain" description="ABC transmembrane type-1" evidence="9">
    <location>
        <begin position="168"/>
        <end position="447"/>
    </location>
</feature>
<dbReference type="PROSITE" id="PS50893">
    <property type="entry name" value="ABC_TRANSPORTER_2"/>
    <property type="match status" value="1"/>
</dbReference>
<keyword evidence="2 7" id="KW-0812">Transmembrane</keyword>
<dbReference type="CDD" id="cd18567">
    <property type="entry name" value="ABC_6TM_CvaB_RaxB_like"/>
    <property type="match status" value="1"/>
</dbReference>
<dbReference type="PROSITE" id="PS50990">
    <property type="entry name" value="PEPTIDASE_C39"/>
    <property type="match status" value="1"/>
</dbReference>
<feature type="domain" description="Peptidase C39" evidence="10">
    <location>
        <begin position="15"/>
        <end position="134"/>
    </location>
</feature>
<name>A0ABX5X5G3_9GAMM</name>
<evidence type="ECO:0000313" key="11">
    <source>
        <dbReference type="EMBL" id="QDO86595.1"/>
    </source>
</evidence>
<feature type="domain" description="ABC transporter" evidence="8">
    <location>
        <begin position="480"/>
        <end position="694"/>
    </location>
</feature>
<comment type="subcellular location">
    <subcellularLocation>
        <location evidence="1">Cell membrane</location>
        <topology evidence="1">Multi-pass membrane protein</topology>
    </subcellularLocation>
</comment>
<organism evidence="11 12">
    <name type="scientific">Shewanella psychropiezotolerans</name>
    <dbReference type="NCBI Taxonomy" id="2593655"/>
    <lineage>
        <taxon>Bacteria</taxon>
        <taxon>Pseudomonadati</taxon>
        <taxon>Pseudomonadota</taxon>
        <taxon>Gammaproteobacteria</taxon>
        <taxon>Alteromonadales</taxon>
        <taxon>Shewanellaceae</taxon>
        <taxon>Shewanella</taxon>
    </lineage>
</organism>
<dbReference type="SMART" id="SM00382">
    <property type="entry name" value="AAA"/>
    <property type="match status" value="1"/>
</dbReference>
<feature type="transmembrane region" description="Helical" evidence="7">
    <location>
        <begin position="201"/>
        <end position="222"/>
    </location>
</feature>
<sequence>MFSIFTTPKCPIIYQSENSECGIACLAMLSSYYQRKTDLMTIRKQLNYSESGMSVRTLCEYAEQINLDSRPLQVGLNELEQLRLPCVLHWDLNHFVVMTKYNKHSVVIHDPAIGKQTYSIEEFKKHFTGIAIEFFPTVNFTKESHVSALKLSPFWQASVGLKAGLFKIFIASALLQIFALASPYYMQLVIDDVIVNQDRELLILLFIAFSMVAVVSLITSILRDLIGLHIQSHLNIQWSSGLFSHLIRLPISWFEKRHIGDVVSRFGSQGEIQSFITSTFVSVVLDGLMVTTTLIMMYVYSPKLTLITIISILIYGLLRWVFYRPFKRNSEEFITASAKEDSFFLEGVRSIQAIRLNGHEDKRKNEWLSLYSDVVNLGVRGSLWSLGFSSVNTIVLGVENMLIIYFAANFVMEGLFSIGMMMAFITYKSQFSSRVSGLIDSLVSFKMLDIHLSRLSDIALESQEANRKGLGLIREVIGRIELENISFRYGEKSPVLFSNVNIVIEFGKKIAITGVSGSGKTTLLKIILGLLEPTSGKVLLDGVDIRKIGLVKYRELIGSVMQNDSLLTGTLAENISFFDEVHDPFKIEQSCKLASIHDEIEALPMAYQTLIGDMGVQLSGGQVQRVLLARAVYQQPCVLVLDEATSNLDINNEHRVNTGINQLLVTRIIVTHRESTLKYVDTVYCLDKHGLERV</sequence>
<keyword evidence="5 7" id="KW-1133">Transmembrane helix</keyword>
<dbReference type="InterPro" id="IPR011527">
    <property type="entry name" value="ABC1_TM_dom"/>
</dbReference>
<dbReference type="InterPro" id="IPR027417">
    <property type="entry name" value="P-loop_NTPase"/>
</dbReference>